<keyword evidence="1" id="KW-0812">Transmembrane</keyword>
<reference evidence="2" key="1">
    <citation type="submission" date="2018-06" db="EMBL/GenBank/DDBJ databases">
        <authorList>
            <person name="Zhirakovskaya E."/>
        </authorList>
    </citation>
    <scope>NUCLEOTIDE SEQUENCE</scope>
</reference>
<gene>
    <name evidence="2" type="ORF">MNBD_GAMMA11-1366</name>
</gene>
<dbReference type="InterPro" id="IPR011042">
    <property type="entry name" value="6-blade_b-propeller_TolB-like"/>
</dbReference>
<dbReference type="AlphaFoldDB" id="A0A3B0XPX7"/>
<name>A0A3B0XPX7_9ZZZZ</name>
<keyword evidence="1" id="KW-1133">Transmembrane helix</keyword>
<dbReference type="Gene3D" id="2.120.10.60">
    <property type="entry name" value="Tricorn protease N-terminal domain"/>
    <property type="match status" value="1"/>
</dbReference>
<accession>A0A3B0XPX7</accession>
<dbReference type="EMBL" id="UOFG01000026">
    <property type="protein sequence ID" value="VAW58204.1"/>
    <property type="molecule type" value="Genomic_DNA"/>
</dbReference>
<feature type="transmembrane region" description="Helical" evidence="1">
    <location>
        <begin position="12"/>
        <end position="31"/>
    </location>
</feature>
<dbReference type="SUPFAM" id="SSF82171">
    <property type="entry name" value="DPP6 N-terminal domain-like"/>
    <property type="match status" value="1"/>
</dbReference>
<dbReference type="PROSITE" id="PS51257">
    <property type="entry name" value="PROKAR_LIPOPROTEIN"/>
    <property type="match status" value="1"/>
</dbReference>
<protein>
    <submittedName>
        <fullName evidence="2">TolB protein, periplasmic protein involved in the tonb-independent uptake of group A colicins</fullName>
    </submittedName>
</protein>
<keyword evidence="1" id="KW-0472">Membrane</keyword>
<dbReference type="Pfam" id="PF07676">
    <property type="entry name" value="PD40"/>
    <property type="match status" value="3"/>
</dbReference>
<sequence length="461" mass="46996">MNIFAKSNKNNILSNIAAVFMGTGVLLGVSGCGGGGGGGTPAPEPFITKVTDGLSGAEADGHSLFPSISADGRYVVFESDASNLVSGDTNNVSDIFLRDMQTGSITRVSVDSSGAEGDGVSTFSSITADGRYVAFKSLAENLVANDGNGAADFFRHDTQSGTTIRVSIDTSGTAGSGNGFAPPSISADGRYIAFESGATDLVIGDTNGQSDIFLRDTLNNTTLRISVVSGSEPDGGSFSPVITADGNIVTFASDATNLVANDGNAASDIFIRDIDAEITARVSVVTGASGVEGNDRSFNPIITPDGRFVLFSSNANNFVSGGGDTNGQTDSFVRDTQNNTTTRISIDSNGGEVDSGSFASGISADGRYTVFTSAASNLISGGASNGLDDVYVHDAETGETIRVSVDSSGIEADGDSKANGNSLTINADGRYVVFSSKATNLLGDDTNGVSDVYRVLISKTP</sequence>
<proteinExistence type="predicted"/>
<organism evidence="2">
    <name type="scientific">hydrothermal vent metagenome</name>
    <dbReference type="NCBI Taxonomy" id="652676"/>
    <lineage>
        <taxon>unclassified sequences</taxon>
        <taxon>metagenomes</taxon>
        <taxon>ecological metagenomes</taxon>
    </lineage>
</organism>
<dbReference type="Gene3D" id="2.120.10.30">
    <property type="entry name" value="TolB, C-terminal domain"/>
    <property type="match status" value="1"/>
</dbReference>
<dbReference type="InterPro" id="IPR011659">
    <property type="entry name" value="WD40"/>
</dbReference>
<evidence type="ECO:0000256" key="1">
    <source>
        <dbReference type="SAM" id="Phobius"/>
    </source>
</evidence>
<evidence type="ECO:0000313" key="2">
    <source>
        <dbReference type="EMBL" id="VAW58204.1"/>
    </source>
</evidence>